<proteinExistence type="predicted"/>
<dbReference type="AlphaFoldDB" id="A0A2Z6AY81"/>
<dbReference type="RefSeq" id="WP_126378064.1">
    <property type="nucleotide sequence ID" value="NZ_AP017378.1"/>
</dbReference>
<sequence>MYIQCLDCRKKLKVKSGSIPYQGAVVSCPGCGGKLKVAPRDNQEADMTKIPVNKRKHKKEVKWHDRMTEMIRGFGYQSKTHEFNMLFSLMKEYRKRFGITFFDITCSARLAHVDRELAYNVLEFSGKCCVPPANGFESCVASMIEGTSEVLNSKDSTGRYTVEPVMRVQYPDSFPALIKFSLDAAFETSYGEVLYGNAVRIDLSLDNLRSVRAPFDGKDLVRYARIEMARYPVDTGRLTFAQRTTPGLHVHTEPDPELRCGDPDVLSLIEQYS</sequence>
<evidence type="ECO:0000313" key="1">
    <source>
        <dbReference type="EMBL" id="BBD08178.1"/>
    </source>
</evidence>
<dbReference type="KEGG" id="dfl:DFE_1452"/>
<accession>A0A2Z6AY81</accession>
<dbReference type="EMBL" id="AP017378">
    <property type="protein sequence ID" value="BBD08178.1"/>
    <property type="molecule type" value="Genomic_DNA"/>
</dbReference>
<gene>
    <name evidence="1" type="ORF">DFE_1452</name>
</gene>
<organism evidence="1 2">
    <name type="scientific">Desulfovibrio ferrophilus</name>
    <dbReference type="NCBI Taxonomy" id="241368"/>
    <lineage>
        <taxon>Bacteria</taxon>
        <taxon>Pseudomonadati</taxon>
        <taxon>Thermodesulfobacteriota</taxon>
        <taxon>Desulfovibrionia</taxon>
        <taxon>Desulfovibrionales</taxon>
        <taxon>Desulfovibrionaceae</taxon>
        <taxon>Desulfovibrio</taxon>
    </lineage>
</organism>
<keyword evidence="2" id="KW-1185">Reference proteome</keyword>
<dbReference type="Proteomes" id="UP000269883">
    <property type="component" value="Chromosome"/>
</dbReference>
<name>A0A2Z6AY81_9BACT</name>
<reference evidence="1 2" key="1">
    <citation type="journal article" date="2018" name="Sci. Adv.">
        <title>Multi-heme cytochromes provide a pathway for survival in energy-limited environments.</title>
        <authorList>
            <person name="Deng X."/>
            <person name="Dohmae N."/>
            <person name="Nealson K.H."/>
            <person name="Hashimoto K."/>
            <person name="Okamoto A."/>
        </authorList>
    </citation>
    <scope>NUCLEOTIDE SEQUENCE [LARGE SCALE GENOMIC DNA]</scope>
    <source>
        <strain evidence="1 2">IS5</strain>
    </source>
</reference>
<evidence type="ECO:0000313" key="2">
    <source>
        <dbReference type="Proteomes" id="UP000269883"/>
    </source>
</evidence>
<dbReference type="OrthoDB" id="7159357at2"/>
<protein>
    <recommendedName>
        <fullName evidence="3">Zinc finger/thioredoxin putative domain-containing protein</fullName>
    </recommendedName>
</protein>
<evidence type="ECO:0008006" key="3">
    <source>
        <dbReference type="Google" id="ProtNLM"/>
    </source>
</evidence>